<evidence type="ECO:0000256" key="9">
    <source>
        <dbReference type="ARBA" id="ARBA00025628"/>
    </source>
</evidence>
<sequence>MFRRGRRLRANSAIRSLVRENSLSVDDFIYPVFVVEGKDIKREISSLKGNYHWSVDRLEELVDELNEAKIKSVILFGIPEHKDCVGSEAYNENGIVQKAIRRLRELSPELYIITDVCMCEYTDHGHCGILNDHDVNNDKTLVYLGEIALSHAKAGADMVAPSDMMDGRIAYIRNVLDENGYENLPIMSYAAKYSSAFYGPFREAAGSAPSFGDRKSYQMDPANSREAMAEIEADLNEGADIIMVKPAMSYLDIVREARDKINVPICVYNVSGEYAMVKNAGEAGLINEKLVALEMLLSMKRAGAKMIITYYALEAAKWLKEEE</sequence>
<dbReference type="CDD" id="cd00384">
    <property type="entry name" value="ALAD_PBGS"/>
    <property type="match status" value="1"/>
</dbReference>
<dbReference type="InterPro" id="IPR001731">
    <property type="entry name" value="ALAD"/>
</dbReference>
<evidence type="ECO:0000256" key="3">
    <source>
        <dbReference type="ARBA" id="ARBA00011823"/>
    </source>
</evidence>
<evidence type="ECO:0000256" key="10">
    <source>
        <dbReference type="ARBA" id="ARBA00047651"/>
    </source>
</evidence>
<evidence type="ECO:0000256" key="8">
    <source>
        <dbReference type="ARBA" id="ARBA00023244"/>
    </source>
</evidence>
<dbReference type="Proteomes" id="UP000767334">
    <property type="component" value="Unassembled WGS sequence"/>
</dbReference>
<proteinExistence type="inferred from homology"/>
<accession>A0ABS2FIY3</accession>
<protein>
    <recommendedName>
        <fullName evidence="5 11">Delta-aminolevulinic acid dehydratase</fullName>
        <ecNumber evidence="4 11">4.2.1.24</ecNumber>
    </recommendedName>
</protein>
<dbReference type="PRINTS" id="PR00144">
    <property type="entry name" value="DALDHYDRTASE"/>
</dbReference>
<dbReference type="SUPFAM" id="SSF51569">
    <property type="entry name" value="Aldolase"/>
    <property type="match status" value="1"/>
</dbReference>
<dbReference type="Pfam" id="PF00490">
    <property type="entry name" value="ALAD"/>
    <property type="match status" value="1"/>
</dbReference>
<organism evidence="13 14">
    <name type="scientific">Clostridium saudiense</name>
    <dbReference type="NCBI Taxonomy" id="1414720"/>
    <lineage>
        <taxon>Bacteria</taxon>
        <taxon>Bacillati</taxon>
        <taxon>Bacillota</taxon>
        <taxon>Clostridia</taxon>
        <taxon>Eubacteriales</taxon>
        <taxon>Clostridiaceae</taxon>
        <taxon>Clostridium</taxon>
    </lineage>
</organism>
<evidence type="ECO:0000256" key="4">
    <source>
        <dbReference type="ARBA" id="ARBA00012053"/>
    </source>
</evidence>
<dbReference type="SMART" id="SM01004">
    <property type="entry name" value="ALAD"/>
    <property type="match status" value="1"/>
</dbReference>
<keyword evidence="14" id="KW-1185">Reference proteome</keyword>
<dbReference type="PANTHER" id="PTHR11458:SF0">
    <property type="entry name" value="DELTA-AMINOLEVULINIC ACID DEHYDRATASE"/>
    <property type="match status" value="1"/>
</dbReference>
<gene>
    <name evidence="13" type="primary">hemB</name>
    <name evidence="13" type="ORF">H6A19_14145</name>
</gene>
<dbReference type="Gene3D" id="3.20.20.70">
    <property type="entry name" value="Aldolase class I"/>
    <property type="match status" value="1"/>
</dbReference>
<comment type="caution">
    <text evidence="13">The sequence shown here is derived from an EMBL/GenBank/DDBJ whole genome shotgun (WGS) entry which is preliminary data.</text>
</comment>
<evidence type="ECO:0000256" key="6">
    <source>
        <dbReference type="ARBA" id="ARBA00023133"/>
    </source>
</evidence>
<evidence type="ECO:0000313" key="14">
    <source>
        <dbReference type="Proteomes" id="UP000767334"/>
    </source>
</evidence>
<comment type="function">
    <text evidence="9">Catalyzes an early step in the biosynthesis of tetrapyrroles. Binds two molecules of 5-aminolevulinate per subunit, each at a distinct site, and catalyzes their condensation to form porphobilinogen.</text>
</comment>
<dbReference type="PANTHER" id="PTHR11458">
    <property type="entry name" value="DELTA-AMINOLEVULINIC ACID DEHYDRATASE"/>
    <property type="match status" value="1"/>
</dbReference>
<dbReference type="PROSITE" id="PS00169">
    <property type="entry name" value="D_ALA_DEHYDRATASE"/>
    <property type="match status" value="1"/>
</dbReference>
<reference evidence="13 14" key="1">
    <citation type="journal article" date="2021" name="Sci. Rep.">
        <title>The distribution of antibiotic resistance genes in chicken gut microbiota commensals.</title>
        <authorList>
            <person name="Juricova H."/>
            <person name="Matiasovicova J."/>
            <person name="Kubasova T."/>
            <person name="Cejkova D."/>
            <person name="Rychlik I."/>
        </authorList>
    </citation>
    <scope>NUCLEOTIDE SEQUENCE [LARGE SCALE GENOMIC DNA]</scope>
    <source>
        <strain evidence="13 14">An435</strain>
    </source>
</reference>
<comment type="similarity">
    <text evidence="2 12">Belongs to the ALAD family.</text>
</comment>
<evidence type="ECO:0000256" key="2">
    <source>
        <dbReference type="ARBA" id="ARBA00008055"/>
    </source>
</evidence>
<evidence type="ECO:0000256" key="12">
    <source>
        <dbReference type="RuleBase" id="RU004161"/>
    </source>
</evidence>
<dbReference type="InterPro" id="IPR013785">
    <property type="entry name" value="Aldolase_TIM"/>
</dbReference>
<evidence type="ECO:0000256" key="1">
    <source>
        <dbReference type="ARBA" id="ARBA00004694"/>
    </source>
</evidence>
<comment type="subunit">
    <text evidence="3 11">Homooctamer.</text>
</comment>
<comment type="catalytic activity">
    <reaction evidence="10 11">
        <text>2 5-aminolevulinate = porphobilinogen + 2 H2O + H(+)</text>
        <dbReference type="Rhea" id="RHEA:24064"/>
        <dbReference type="ChEBI" id="CHEBI:15377"/>
        <dbReference type="ChEBI" id="CHEBI:15378"/>
        <dbReference type="ChEBI" id="CHEBI:58126"/>
        <dbReference type="ChEBI" id="CHEBI:356416"/>
        <dbReference type="EC" id="4.2.1.24"/>
    </reaction>
</comment>
<evidence type="ECO:0000256" key="7">
    <source>
        <dbReference type="ARBA" id="ARBA00023239"/>
    </source>
</evidence>
<keyword evidence="7 11" id="KW-0456">Lyase</keyword>
<evidence type="ECO:0000256" key="5">
    <source>
        <dbReference type="ARBA" id="ARBA00020771"/>
    </source>
</evidence>
<dbReference type="EMBL" id="JACJLL010000116">
    <property type="protein sequence ID" value="MBM6820459.1"/>
    <property type="molecule type" value="Genomic_DNA"/>
</dbReference>
<dbReference type="NCBIfam" id="NF006762">
    <property type="entry name" value="PRK09283.1"/>
    <property type="match status" value="1"/>
</dbReference>
<keyword evidence="8 11" id="KW-0627">Porphyrin biosynthesis</keyword>
<evidence type="ECO:0000313" key="13">
    <source>
        <dbReference type="EMBL" id="MBM6820459.1"/>
    </source>
</evidence>
<dbReference type="PIRSF" id="PIRSF001415">
    <property type="entry name" value="Porphbilin_synth"/>
    <property type="match status" value="1"/>
</dbReference>
<evidence type="ECO:0000256" key="11">
    <source>
        <dbReference type="RuleBase" id="RU000515"/>
    </source>
</evidence>
<dbReference type="RefSeq" id="WP_133015058.1">
    <property type="nucleotide sequence ID" value="NZ_JACJLL010000116.1"/>
</dbReference>
<keyword evidence="6" id="KW-0350">Heme biosynthesis</keyword>
<dbReference type="GO" id="GO:0004655">
    <property type="term" value="F:porphobilinogen synthase activity"/>
    <property type="evidence" value="ECO:0007669"/>
    <property type="project" value="UniProtKB-EC"/>
</dbReference>
<comment type="pathway">
    <text evidence="1">Porphyrin-containing compound metabolism; protoporphyrin-IX biosynthesis; coproporphyrinogen-III from 5-aminolevulinate: step 1/4.</text>
</comment>
<dbReference type="EC" id="4.2.1.24" evidence="4 11"/>
<dbReference type="InterPro" id="IPR030656">
    <property type="entry name" value="ALAD_AS"/>
</dbReference>
<name>A0ABS2FIY3_9CLOT</name>